<dbReference type="GO" id="GO:0046872">
    <property type="term" value="F:metal ion binding"/>
    <property type="evidence" value="ECO:0007669"/>
    <property type="project" value="UniProtKB-KW"/>
</dbReference>
<dbReference type="InterPro" id="IPR004843">
    <property type="entry name" value="Calcineurin-like_PHP"/>
</dbReference>
<sequence>MGTRLRTVWLANVAVGAAAVTVRTPFRTPAAFHTRTTEPVRTQRQSLVASDLEVVTVTDRSAVLTWTTRARDGSGRPRPAPADTEVRIAPADGRLPATTYFHATERTPFHYAEIHGLEPGRSYRFEAYSDGRRAVPARTLVTRAPGTPESTGVFTTLTPPPGVLLRTVVLANDVHYGERTSGLLVAGFPSGFRDEFAEHPELMLEAVLDDVHRPDRAADHLILAGDLTDSGTPEQSRAVRDRLDRWGRHGDDWLVCRGNHDAPIAPDNDPWGAAFHARQQLITHEAGGLRLIGLDTTRLRGSGGTIVTPQLDRLREVLAADPDRPTIVFGHHPVTLSAAVSNPGGPGFVLDRATAAGLHELYRQSPGVFLHHSGHTHRNRRGRPDIGIDVEFTEGAAVKEYPGGYLMVRLYTGGYMVNFYKTRTEAARRWSTRTRRQYLGLHPDHSLGSFADRNHVVLRDLTALSASASLRRSRPS</sequence>
<evidence type="ECO:0000256" key="4">
    <source>
        <dbReference type="ARBA" id="ARBA00025742"/>
    </source>
</evidence>
<dbReference type="Gene3D" id="3.60.21.10">
    <property type="match status" value="1"/>
</dbReference>
<accession>A0A7K0DLN0</accession>
<evidence type="ECO:0000313" key="7">
    <source>
        <dbReference type="Proteomes" id="UP000431401"/>
    </source>
</evidence>
<dbReference type="PANTHER" id="PTHR42988:SF2">
    <property type="entry name" value="CYCLIC NUCLEOTIDE PHOSPHODIESTERASE CBUA0032-RELATED"/>
    <property type="match status" value="1"/>
</dbReference>
<dbReference type="SUPFAM" id="SSF56300">
    <property type="entry name" value="Metallo-dependent phosphatases"/>
    <property type="match status" value="1"/>
</dbReference>
<organism evidence="6 7">
    <name type="scientific">Nocardia aurantia</name>
    <dbReference type="NCBI Taxonomy" id="2585199"/>
    <lineage>
        <taxon>Bacteria</taxon>
        <taxon>Bacillati</taxon>
        <taxon>Actinomycetota</taxon>
        <taxon>Actinomycetes</taxon>
        <taxon>Mycobacteriales</taxon>
        <taxon>Nocardiaceae</taxon>
        <taxon>Nocardia</taxon>
    </lineage>
</organism>
<gene>
    <name evidence="6" type="primary">cpdA_4</name>
    <name evidence="6" type="ORF">NRB56_22570</name>
</gene>
<dbReference type="OrthoDB" id="4507037at2"/>
<dbReference type="Proteomes" id="UP000431401">
    <property type="component" value="Unassembled WGS sequence"/>
</dbReference>
<evidence type="ECO:0000259" key="5">
    <source>
        <dbReference type="Pfam" id="PF00149"/>
    </source>
</evidence>
<evidence type="ECO:0000256" key="2">
    <source>
        <dbReference type="ARBA" id="ARBA00022801"/>
    </source>
</evidence>
<dbReference type="Pfam" id="PF00149">
    <property type="entry name" value="Metallophos"/>
    <property type="match status" value="1"/>
</dbReference>
<comment type="caution">
    <text evidence="6">The sequence shown here is derived from an EMBL/GenBank/DDBJ whole genome shotgun (WGS) entry which is preliminary data.</text>
</comment>
<dbReference type="EMBL" id="WEGI01000004">
    <property type="protein sequence ID" value="MQY26685.1"/>
    <property type="molecule type" value="Genomic_DNA"/>
</dbReference>
<dbReference type="InterPro" id="IPR029052">
    <property type="entry name" value="Metallo-depent_PP-like"/>
</dbReference>
<keyword evidence="3" id="KW-0408">Iron</keyword>
<keyword evidence="2 6" id="KW-0378">Hydrolase</keyword>
<evidence type="ECO:0000313" key="6">
    <source>
        <dbReference type="EMBL" id="MQY26685.1"/>
    </source>
</evidence>
<evidence type="ECO:0000256" key="1">
    <source>
        <dbReference type="ARBA" id="ARBA00022723"/>
    </source>
</evidence>
<proteinExistence type="inferred from homology"/>
<dbReference type="GO" id="GO:0004115">
    <property type="term" value="F:3',5'-cyclic-AMP phosphodiesterase activity"/>
    <property type="evidence" value="ECO:0007669"/>
    <property type="project" value="UniProtKB-EC"/>
</dbReference>
<keyword evidence="7" id="KW-1185">Reference proteome</keyword>
<feature type="domain" description="Calcineurin-like phosphoesterase" evidence="5">
    <location>
        <begin position="168"/>
        <end position="378"/>
    </location>
</feature>
<dbReference type="PANTHER" id="PTHR42988">
    <property type="entry name" value="PHOSPHOHYDROLASE"/>
    <property type="match status" value="1"/>
</dbReference>
<reference evidence="6 7" key="1">
    <citation type="submission" date="2019-10" db="EMBL/GenBank/DDBJ databases">
        <title>Nocardia macrotermitis sp. nov. and Nocardia aurantia sp. nov., isolated from the gut of fungus growing-termite Macrotermes natalensis.</title>
        <authorList>
            <person name="Benndorf R."/>
            <person name="Schwitalla J."/>
            <person name="Martin K."/>
            <person name="De Beer W."/>
            <person name="Kaster A.-K."/>
            <person name="Vollmers J."/>
            <person name="Poulsen M."/>
            <person name="Beemelmanns C."/>
        </authorList>
    </citation>
    <scope>NUCLEOTIDE SEQUENCE [LARGE SCALE GENOMIC DNA]</scope>
    <source>
        <strain evidence="6 7">RB56</strain>
    </source>
</reference>
<keyword evidence="1" id="KW-0479">Metal-binding</keyword>
<name>A0A7K0DLN0_9NOCA</name>
<dbReference type="InterPro" id="IPR050884">
    <property type="entry name" value="CNP_phosphodiesterase-III"/>
</dbReference>
<dbReference type="AlphaFoldDB" id="A0A7K0DLN0"/>
<protein>
    <submittedName>
        <fullName evidence="6">3',5'-cyclic adenosine monophosphate phosphodiesterase CpdA</fullName>
        <ecNumber evidence="6">3.1.4.53</ecNumber>
    </submittedName>
</protein>
<dbReference type="EC" id="3.1.4.53" evidence="6"/>
<evidence type="ECO:0000256" key="3">
    <source>
        <dbReference type="ARBA" id="ARBA00023004"/>
    </source>
</evidence>
<comment type="similarity">
    <text evidence="4">Belongs to the cyclic nucleotide phosphodiesterase class-III family.</text>
</comment>